<dbReference type="RefSeq" id="WP_074701093.1">
    <property type="nucleotide sequence ID" value="NZ_CP018863.1"/>
</dbReference>
<sequence length="311" mass="34286">MPSSASPLRQTKRLFRLPPDQLEAARSWFDHGERTPRKPRYASSVVLIRDSPEGTQTYLGYRSGSSPLGAIAFPGGTIDDEADFEPVPWYGPSAAKWAQLMGLEDHQHARALVVAAIRELFEESGILLAGQDESSLVEGGDSEEWMRARLAVAEQEKSFPQLLDRWGLGLRTDLLKPLSRWLSPDFAHRRFDTRYFAAAQPVSQQPSLLAGKGVWASWVCAGKVIAERNTSALGDLADQEDTRGLNLSEVSSPAVETILEKIASARGCIAYLSHKRPLRVYHPELVLVEGEPMLEVETLTAPEGGSLQRGR</sequence>
<keyword evidence="4" id="KW-0378">Hydrolase</keyword>
<dbReference type="PANTHER" id="PTHR12318:SF0">
    <property type="entry name" value="ACYL-COENZYME A DIPHOSPHATASE NUDT19"/>
    <property type="match status" value="1"/>
</dbReference>
<comment type="cofactor">
    <cofactor evidence="2">
        <name>Mg(2+)</name>
        <dbReference type="ChEBI" id="CHEBI:18420"/>
    </cofactor>
</comment>
<evidence type="ECO:0000256" key="4">
    <source>
        <dbReference type="ARBA" id="ARBA00022801"/>
    </source>
</evidence>
<dbReference type="Gene3D" id="3.90.79.10">
    <property type="entry name" value="Nucleoside Triphosphate Pyrophosphohydrolase"/>
    <property type="match status" value="1"/>
</dbReference>
<keyword evidence="5" id="KW-0460">Magnesium</keyword>
<dbReference type="PANTHER" id="PTHR12318">
    <property type="entry name" value="TESTOSTERONE-REGULATED PROTEIN RP2"/>
    <property type="match status" value="1"/>
</dbReference>
<dbReference type="EMBL" id="FNKH01000002">
    <property type="protein sequence ID" value="SDQ88538.1"/>
    <property type="molecule type" value="Genomic_DNA"/>
</dbReference>
<dbReference type="InterPro" id="IPR000086">
    <property type="entry name" value="NUDIX_hydrolase_dom"/>
</dbReference>
<evidence type="ECO:0000256" key="1">
    <source>
        <dbReference type="ARBA" id="ARBA00001936"/>
    </source>
</evidence>
<reference evidence="8 9" key="1">
    <citation type="submission" date="2016-10" db="EMBL/GenBank/DDBJ databases">
        <authorList>
            <person name="de Groot N.N."/>
        </authorList>
    </citation>
    <scope>NUCLEOTIDE SEQUENCE [LARGE SCALE GENOMIC DNA]</scope>
    <source>
        <strain evidence="8 9">DSM 20117</strain>
    </source>
</reference>
<dbReference type="OrthoDB" id="7183442at2"/>
<keyword evidence="6" id="KW-0464">Manganese</keyword>
<proteinExistence type="predicted"/>
<dbReference type="GO" id="GO:0016818">
    <property type="term" value="F:hydrolase activity, acting on acid anhydrides, in phosphorus-containing anhydrides"/>
    <property type="evidence" value="ECO:0007669"/>
    <property type="project" value="InterPro"/>
</dbReference>
<evidence type="ECO:0000313" key="9">
    <source>
        <dbReference type="Proteomes" id="UP000181917"/>
    </source>
</evidence>
<dbReference type="Proteomes" id="UP000181917">
    <property type="component" value="Unassembled WGS sequence"/>
</dbReference>
<accession>A0A1H1EJ29</accession>
<gene>
    <name evidence="8" type="ORF">SAMN04489742_2953</name>
</gene>
<organism evidence="8 9">
    <name type="scientific">Crystallibacter crystallopoietes</name>
    <dbReference type="NCBI Taxonomy" id="37928"/>
    <lineage>
        <taxon>Bacteria</taxon>
        <taxon>Bacillati</taxon>
        <taxon>Actinomycetota</taxon>
        <taxon>Actinomycetes</taxon>
        <taxon>Micrococcales</taxon>
        <taxon>Micrococcaceae</taxon>
        <taxon>Crystallibacter</taxon>
    </lineage>
</organism>
<keyword evidence="3" id="KW-0479">Metal-binding</keyword>
<protein>
    <recommendedName>
        <fullName evidence="7">Nudix hydrolase domain-containing protein</fullName>
    </recommendedName>
</protein>
<feature type="domain" description="Nudix hydrolase" evidence="7">
    <location>
        <begin position="38"/>
        <end position="204"/>
    </location>
</feature>
<dbReference type="AlphaFoldDB" id="A0A1H1EJ29"/>
<name>A0A1H1EJ29_9MICC</name>
<evidence type="ECO:0000256" key="2">
    <source>
        <dbReference type="ARBA" id="ARBA00001946"/>
    </source>
</evidence>
<dbReference type="KEGG" id="acry:AC20117_02705"/>
<evidence type="ECO:0000256" key="6">
    <source>
        <dbReference type="ARBA" id="ARBA00023211"/>
    </source>
</evidence>
<evidence type="ECO:0000256" key="3">
    <source>
        <dbReference type="ARBA" id="ARBA00022723"/>
    </source>
</evidence>
<dbReference type="GO" id="GO:0046872">
    <property type="term" value="F:metal ion binding"/>
    <property type="evidence" value="ECO:0007669"/>
    <property type="project" value="UniProtKB-KW"/>
</dbReference>
<dbReference type="PROSITE" id="PS51462">
    <property type="entry name" value="NUDIX"/>
    <property type="match status" value="1"/>
</dbReference>
<keyword evidence="9" id="KW-1185">Reference proteome</keyword>
<evidence type="ECO:0000313" key="8">
    <source>
        <dbReference type="EMBL" id="SDQ88538.1"/>
    </source>
</evidence>
<dbReference type="SUPFAM" id="SSF55811">
    <property type="entry name" value="Nudix"/>
    <property type="match status" value="1"/>
</dbReference>
<dbReference type="InterPro" id="IPR015797">
    <property type="entry name" value="NUDIX_hydrolase-like_dom_sf"/>
</dbReference>
<evidence type="ECO:0000259" key="7">
    <source>
        <dbReference type="PROSITE" id="PS51462"/>
    </source>
</evidence>
<dbReference type="STRING" id="37928.SAMN04489742_2953"/>
<comment type="cofactor">
    <cofactor evidence="1">
        <name>Mn(2+)</name>
        <dbReference type="ChEBI" id="CHEBI:29035"/>
    </cofactor>
</comment>
<dbReference type="InterPro" id="IPR039121">
    <property type="entry name" value="NUDT19"/>
</dbReference>
<evidence type="ECO:0000256" key="5">
    <source>
        <dbReference type="ARBA" id="ARBA00022842"/>
    </source>
</evidence>